<dbReference type="InterPro" id="IPR035965">
    <property type="entry name" value="PAS-like_dom_sf"/>
</dbReference>
<dbReference type="InterPro" id="IPR000014">
    <property type="entry name" value="PAS"/>
</dbReference>
<dbReference type="Pfam" id="PF00990">
    <property type="entry name" value="GGDEF"/>
    <property type="match status" value="1"/>
</dbReference>
<feature type="domain" description="PAS" evidence="2">
    <location>
        <begin position="378"/>
        <end position="419"/>
    </location>
</feature>
<dbReference type="InterPro" id="IPR043128">
    <property type="entry name" value="Rev_trsase/Diguanyl_cyclase"/>
</dbReference>
<dbReference type="SUPFAM" id="SSF141868">
    <property type="entry name" value="EAL domain-like"/>
    <property type="match status" value="1"/>
</dbReference>
<dbReference type="InterPro" id="IPR029016">
    <property type="entry name" value="GAF-like_dom_sf"/>
</dbReference>
<evidence type="ECO:0000259" key="2">
    <source>
        <dbReference type="PROSITE" id="PS50112"/>
    </source>
</evidence>
<dbReference type="PANTHER" id="PTHR44757:SF2">
    <property type="entry name" value="BIOFILM ARCHITECTURE MAINTENANCE PROTEIN MBAA"/>
    <property type="match status" value="1"/>
</dbReference>
<dbReference type="CDD" id="cd01948">
    <property type="entry name" value="EAL"/>
    <property type="match status" value="1"/>
</dbReference>
<dbReference type="Gene3D" id="3.30.450.40">
    <property type="match status" value="2"/>
</dbReference>
<dbReference type="Proteomes" id="UP001597493">
    <property type="component" value="Unassembled WGS sequence"/>
</dbReference>
<dbReference type="InterPro" id="IPR001633">
    <property type="entry name" value="EAL_dom"/>
</dbReference>
<dbReference type="RefSeq" id="WP_379279898.1">
    <property type="nucleotide sequence ID" value="NZ_JBHUGT010000011.1"/>
</dbReference>
<sequence>MLKEQMRYSRLATLTKLINTKLELREVLEHVTSAISEEIVQCDSVGIYLPQEDGTFKGYVGKPEVINGWTLDMHVIDTDDDLLAQEVIETRKTIYIPDTSADGRPDPRAVDGFRIRSLLALPISFEEELYGLVFLFNYGTPMNLTESEIQTVEAYVNMAAVAIRNANNLTHKTNLIAEKQLLLDVTRDLSMCSTMQESLDICFYYLGKVLNNFNIGVHLLDPITESVMQPAKLYKDSDWTEEDWMREHHKFRIDDNNDLVFQEVIRTKKAILIPNVFADDRPNHELCRNFGMKGLFMLPLVSRGEVLGVIPVVSLKEGELKYSEATIQLAQSIVDATASTLSNLLYMEQQDIIIQERTSEIMVKNKELERVVAELRQLSREKELILNSAGEGIFGLDLDRNITFCNSAGITMLGYDSEEELIGKPSSVIFDDPAADLQTVHDHYFQENKFFRKNRSGFPVEYVISSIKEGDEIVGEVVTFKDITQRKQLEEEIRYRAYFDSLTDLPNRMLLKDRLSQGIIYAQTHGEKLAVLYLDLDRFKFINDTLGHSYGDLLLRDVAQRLTNCVTKGVTVSRQGGDEFTIFVPNISSEEEVLEVVQRIIDSFADPFRLMDHEIYIKTSIGISLYPDNGSSVDELIKNADTAMYKSKEISGNSYHFFREGMDTRTFDSVKLENELYKALDQQELVIYYQPQVDYGTSRIVGVEALLRWNHPTRGMIAPDQFIPIAEETALIVPIGEWVLKEACKQLKAWQSQGLPLYSISVNLSVRQFEQNNLFATVKHVLDEVGLSPECLHLELTENLIIKNTELTLMTMKQLKGLGVKIAIDDFGTGYSSLGYLKNLPIDTLKIDKSFLQDISPDGDNAAITNSIIMLAQNLNLKVIAEGVETSHQADFLATRNCHLMQGYYFSRPMKAQDLTEKLAENYNLGGIIQ</sequence>
<keyword evidence="7" id="KW-1185">Reference proteome</keyword>
<dbReference type="Gene3D" id="3.30.70.270">
    <property type="match status" value="1"/>
</dbReference>
<dbReference type="CDD" id="cd00130">
    <property type="entry name" value="PAS"/>
    <property type="match status" value="1"/>
</dbReference>
<evidence type="ECO:0000313" key="7">
    <source>
        <dbReference type="Proteomes" id="UP001597493"/>
    </source>
</evidence>
<evidence type="ECO:0000259" key="5">
    <source>
        <dbReference type="PROSITE" id="PS50887"/>
    </source>
</evidence>
<dbReference type="PROSITE" id="PS50887">
    <property type="entry name" value="GGDEF"/>
    <property type="match status" value="1"/>
</dbReference>
<dbReference type="PROSITE" id="PS50113">
    <property type="entry name" value="PAC"/>
    <property type="match status" value="1"/>
</dbReference>
<dbReference type="NCBIfam" id="TIGR00254">
    <property type="entry name" value="GGDEF"/>
    <property type="match status" value="1"/>
</dbReference>
<gene>
    <name evidence="6" type="ORF">ACFSW5_25475</name>
</gene>
<dbReference type="SUPFAM" id="SSF55785">
    <property type="entry name" value="PYP-like sensor domain (PAS domain)"/>
    <property type="match status" value="1"/>
</dbReference>
<evidence type="ECO:0000313" key="6">
    <source>
        <dbReference type="EMBL" id="MFD2663595.1"/>
    </source>
</evidence>
<feature type="coiled-coil region" evidence="1">
    <location>
        <begin position="361"/>
        <end position="388"/>
    </location>
</feature>
<dbReference type="SMART" id="SM00091">
    <property type="entry name" value="PAS"/>
    <property type="match status" value="1"/>
</dbReference>
<dbReference type="SMART" id="SM00267">
    <property type="entry name" value="GGDEF"/>
    <property type="match status" value="1"/>
</dbReference>
<proteinExistence type="predicted"/>
<dbReference type="InterPro" id="IPR003018">
    <property type="entry name" value="GAF"/>
</dbReference>
<protein>
    <submittedName>
        <fullName evidence="6">EAL domain-containing protein</fullName>
    </submittedName>
</protein>
<evidence type="ECO:0000256" key="1">
    <source>
        <dbReference type="SAM" id="Coils"/>
    </source>
</evidence>
<evidence type="ECO:0000259" key="3">
    <source>
        <dbReference type="PROSITE" id="PS50113"/>
    </source>
</evidence>
<feature type="domain" description="PAC" evidence="3">
    <location>
        <begin position="444"/>
        <end position="495"/>
    </location>
</feature>
<dbReference type="Gene3D" id="3.30.450.20">
    <property type="entry name" value="PAS domain"/>
    <property type="match status" value="1"/>
</dbReference>
<dbReference type="InterPro" id="IPR000160">
    <property type="entry name" value="GGDEF_dom"/>
</dbReference>
<feature type="domain" description="GGDEF" evidence="5">
    <location>
        <begin position="527"/>
        <end position="660"/>
    </location>
</feature>
<dbReference type="Pfam" id="PF00563">
    <property type="entry name" value="EAL"/>
    <property type="match status" value="1"/>
</dbReference>
<reference evidence="7" key="1">
    <citation type="journal article" date="2019" name="Int. J. Syst. Evol. Microbiol.">
        <title>The Global Catalogue of Microorganisms (GCM) 10K type strain sequencing project: providing services to taxonomists for standard genome sequencing and annotation.</title>
        <authorList>
            <consortium name="The Broad Institute Genomics Platform"/>
            <consortium name="The Broad Institute Genome Sequencing Center for Infectious Disease"/>
            <person name="Wu L."/>
            <person name="Ma J."/>
        </authorList>
    </citation>
    <scope>NUCLEOTIDE SEQUENCE [LARGE SCALE GENOMIC DNA]</scope>
    <source>
        <strain evidence="7">TISTR 1827</strain>
    </source>
</reference>
<name>A0ABW5R635_9BACL</name>
<comment type="caution">
    <text evidence="6">The sequence shown here is derived from an EMBL/GenBank/DDBJ whole genome shotgun (WGS) entry which is preliminary data.</text>
</comment>
<feature type="domain" description="EAL" evidence="4">
    <location>
        <begin position="669"/>
        <end position="923"/>
    </location>
</feature>
<dbReference type="SMART" id="SM00065">
    <property type="entry name" value="GAF"/>
    <property type="match status" value="2"/>
</dbReference>
<dbReference type="SUPFAM" id="SSF55073">
    <property type="entry name" value="Nucleotide cyclase"/>
    <property type="match status" value="1"/>
</dbReference>
<dbReference type="EMBL" id="JBHUMY010000043">
    <property type="protein sequence ID" value="MFD2663595.1"/>
    <property type="molecule type" value="Genomic_DNA"/>
</dbReference>
<dbReference type="PANTHER" id="PTHR44757">
    <property type="entry name" value="DIGUANYLATE CYCLASE DGCP"/>
    <property type="match status" value="1"/>
</dbReference>
<keyword evidence="1" id="KW-0175">Coiled coil</keyword>
<dbReference type="Pfam" id="PF13185">
    <property type="entry name" value="GAF_2"/>
    <property type="match status" value="1"/>
</dbReference>
<dbReference type="NCBIfam" id="TIGR00229">
    <property type="entry name" value="sensory_box"/>
    <property type="match status" value="1"/>
</dbReference>
<accession>A0ABW5R635</accession>
<dbReference type="SMART" id="SM00052">
    <property type="entry name" value="EAL"/>
    <property type="match status" value="1"/>
</dbReference>
<evidence type="ECO:0000259" key="4">
    <source>
        <dbReference type="PROSITE" id="PS50883"/>
    </source>
</evidence>
<dbReference type="InterPro" id="IPR029787">
    <property type="entry name" value="Nucleotide_cyclase"/>
</dbReference>
<dbReference type="InterPro" id="IPR000700">
    <property type="entry name" value="PAS-assoc_C"/>
</dbReference>
<dbReference type="InterPro" id="IPR052155">
    <property type="entry name" value="Biofilm_reg_signaling"/>
</dbReference>
<dbReference type="InterPro" id="IPR035919">
    <property type="entry name" value="EAL_sf"/>
</dbReference>
<dbReference type="CDD" id="cd01949">
    <property type="entry name" value="GGDEF"/>
    <property type="match status" value="1"/>
</dbReference>
<dbReference type="PROSITE" id="PS50112">
    <property type="entry name" value="PAS"/>
    <property type="match status" value="1"/>
</dbReference>
<organism evidence="6 7">
    <name type="scientific">Paenibacillus thailandensis</name>
    <dbReference type="NCBI Taxonomy" id="393250"/>
    <lineage>
        <taxon>Bacteria</taxon>
        <taxon>Bacillati</taxon>
        <taxon>Bacillota</taxon>
        <taxon>Bacilli</taxon>
        <taxon>Bacillales</taxon>
        <taxon>Paenibacillaceae</taxon>
        <taxon>Paenibacillus</taxon>
    </lineage>
</organism>
<dbReference type="Pfam" id="PF13426">
    <property type="entry name" value="PAS_9"/>
    <property type="match status" value="1"/>
</dbReference>
<dbReference type="Gene3D" id="3.20.20.450">
    <property type="entry name" value="EAL domain"/>
    <property type="match status" value="1"/>
</dbReference>
<dbReference type="SUPFAM" id="SSF55781">
    <property type="entry name" value="GAF domain-like"/>
    <property type="match status" value="2"/>
</dbReference>
<dbReference type="PROSITE" id="PS50883">
    <property type="entry name" value="EAL"/>
    <property type="match status" value="1"/>
</dbReference>
<dbReference type="Pfam" id="PF01590">
    <property type="entry name" value="GAF"/>
    <property type="match status" value="1"/>
</dbReference>